<protein>
    <submittedName>
        <fullName evidence="1">Uncharacterized protein</fullName>
    </submittedName>
</protein>
<comment type="caution">
    <text evidence="1">The sequence shown here is derived from an EMBL/GenBank/DDBJ whole genome shotgun (WGS) entry which is preliminary data.</text>
</comment>
<organism evidence="1 2">
    <name type="scientific">Pristionchus mayeri</name>
    <dbReference type="NCBI Taxonomy" id="1317129"/>
    <lineage>
        <taxon>Eukaryota</taxon>
        <taxon>Metazoa</taxon>
        <taxon>Ecdysozoa</taxon>
        <taxon>Nematoda</taxon>
        <taxon>Chromadorea</taxon>
        <taxon>Rhabditida</taxon>
        <taxon>Rhabditina</taxon>
        <taxon>Diplogasteromorpha</taxon>
        <taxon>Diplogasteroidea</taxon>
        <taxon>Neodiplogasteridae</taxon>
        <taxon>Pristionchus</taxon>
    </lineage>
</organism>
<name>A0AAN5D4H8_9BILA</name>
<keyword evidence="2" id="KW-1185">Reference proteome</keyword>
<gene>
    <name evidence="1" type="ORF">PMAYCL1PPCAC_26120</name>
</gene>
<dbReference type="EMBL" id="BTRK01000005">
    <property type="protein sequence ID" value="GMR55925.1"/>
    <property type="molecule type" value="Genomic_DNA"/>
</dbReference>
<proteinExistence type="predicted"/>
<reference evidence="2" key="1">
    <citation type="submission" date="2022-10" db="EMBL/GenBank/DDBJ databases">
        <title>Genome assembly of Pristionchus species.</title>
        <authorList>
            <person name="Yoshida K."/>
            <person name="Sommer R.J."/>
        </authorList>
    </citation>
    <scope>NUCLEOTIDE SEQUENCE [LARGE SCALE GENOMIC DNA]</scope>
    <source>
        <strain evidence="2">RS5460</strain>
    </source>
</reference>
<sequence>MVVLANSLGRPVILELVHDLSEILVDPILALLGEIPERTENIVAQILAVLRSNILKYKQLRCQTLPLECWVRDSRLPLRFLQRFFRRRRRRVCGLREHWEPRLKRPEEEMRRRGLEA</sequence>
<evidence type="ECO:0000313" key="1">
    <source>
        <dbReference type="EMBL" id="GMR55925.1"/>
    </source>
</evidence>
<dbReference type="Proteomes" id="UP001328107">
    <property type="component" value="Unassembled WGS sequence"/>
</dbReference>
<evidence type="ECO:0000313" key="2">
    <source>
        <dbReference type="Proteomes" id="UP001328107"/>
    </source>
</evidence>
<accession>A0AAN5D4H8</accession>
<dbReference type="AlphaFoldDB" id="A0AAN5D4H8"/>